<organism evidence="2 3">
    <name type="scientific">Desmophyllum pertusum</name>
    <dbReference type="NCBI Taxonomy" id="174260"/>
    <lineage>
        <taxon>Eukaryota</taxon>
        <taxon>Metazoa</taxon>
        <taxon>Cnidaria</taxon>
        <taxon>Anthozoa</taxon>
        <taxon>Hexacorallia</taxon>
        <taxon>Scleractinia</taxon>
        <taxon>Caryophylliina</taxon>
        <taxon>Caryophylliidae</taxon>
        <taxon>Desmophyllum</taxon>
    </lineage>
</organism>
<keyword evidence="1" id="KW-0812">Transmembrane</keyword>
<reference evidence="2" key="1">
    <citation type="submission" date="2023-01" db="EMBL/GenBank/DDBJ databases">
        <title>Genome assembly of the deep-sea coral Lophelia pertusa.</title>
        <authorList>
            <person name="Herrera S."/>
            <person name="Cordes E."/>
        </authorList>
    </citation>
    <scope>NUCLEOTIDE SEQUENCE</scope>
    <source>
        <strain evidence="2">USNM1676648</strain>
        <tissue evidence="2">Polyp</tissue>
    </source>
</reference>
<accession>A0A9W9Y7R4</accession>
<comment type="caution">
    <text evidence="2">The sequence shown here is derived from an EMBL/GenBank/DDBJ whole genome shotgun (WGS) entry which is preliminary data.</text>
</comment>
<dbReference type="AlphaFoldDB" id="A0A9W9Y7R4"/>
<keyword evidence="3" id="KW-1185">Reference proteome</keyword>
<feature type="transmembrane region" description="Helical" evidence="1">
    <location>
        <begin position="154"/>
        <end position="176"/>
    </location>
</feature>
<keyword evidence="1" id="KW-1133">Transmembrane helix</keyword>
<sequence length="259" mass="29982">MSVRILDKHLNVAHGKKIGALAQFPEYDLLIRFISKAGDSSTFPTLERLVNALKYGDVDGILVDLYTANYRSDLFNVTWMVISQIISADFTSGVVISGNAAKLEQHFRDYVGNKSTTVVTEILQKTNDENNKNKITSHSTQSNKMPLLDPSTPIYHVTIFILLALLGLAVFMGLVYHSWYKGLQKRQYDIQAKRERQRREYLKAKLELRQMVDDFYQRFTLTYQQMRVKHRKQLERFKVTETLRNGKIPPSQQNGVYWV</sequence>
<evidence type="ECO:0000313" key="2">
    <source>
        <dbReference type="EMBL" id="KAJ7321404.1"/>
    </source>
</evidence>
<keyword evidence="1" id="KW-0472">Membrane</keyword>
<dbReference type="Proteomes" id="UP001163046">
    <property type="component" value="Unassembled WGS sequence"/>
</dbReference>
<proteinExistence type="predicted"/>
<name>A0A9W9Y7R4_9CNID</name>
<dbReference type="EMBL" id="MU827828">
    <property type="protein sequence ID" value="KAJ7321404.1"/>
    <property type="molecule type" value="Genomic_DNA"/>
</dbReference>
<protein>
    <submittedName>
        <fullName evidence="2">Uncharacterized protein</fullName>
    </submittedName>
</protein>
<evidence type="ECO:0000256" key="1">
    <source>
        <dbReference type="SAM" id="Phobius"/>
    </source>
</evidence>
<evidence type="ECO:0000313" key="3">
    <source>
        <dbReference type="Proteomes" id="UP001163046"/>
    </source>
</evidence>
<gene>
    <name evidence="2" type="ORF">OS493_034977</name>
</gene>
<dbReference type="OrthoDB" id="10635922at2759"/>